<dbReference type="EMBL" id="MU167347">
    <property type="protein sequence ID" value="KAG0142478.1"/>
    <property type="molecule type" value="Genomic_DNA"/>
</dbReference>
<reference evidence="2" key="1">
    <citation type="submission" date="2013-11" db="EMBL/GenBank/DDBJ databases">
        <title>Genome sequence of the fusiform rust pathogen reveals effectors for host alternation and coevolution with pine.</title>
        <authorList>
            <consortium name="DOE Joint Genome Institute"/>
            <person name="Smith K."/>
            <person name="Pendleton A."/>
            <person name="Kubisiak T."/>
            <person name="Anderson C."/>
            <person name="Salamov A."/>
            <person name="Aerts A."/>
            <person name="Riley R."/>
            <person name="Clum A."/>
            <person name="Lindquist E."/>
            <person name="Ence D."/>
            <person name="Campbell M."/>
            <person name="Kronenberg Z."/>
            <person name="Feau N."/>
            <person name="Dhillon B."/>
            <person name="Hamelin R."/>
            <person name="Burleigh J."/>
            <person name="Smith J."/>
            <person name="Yandell M."/>
            <person name="Nelson C."/>
            <person name="Grigoriev I."/>
            <person name="Davis J."/>
        </authorList>
    </citation>
    <scope>NUCLEOTIDE SEQUENCE</scope>
    <source>
        <strain evidence="2">G11</strain>
    </source>
</reference>
<sequence>MGKRPLGLKATKNNKKSRTLANNAATVPDNRSSGQSETSYTTVALRTTSATDQDKDGPEDDGLTIEDLLELKSQAEDQLANFRLLSNPESAAESGNLLRGICHECHRRVQLAALEPSRELECSTMSFLGWATLELGLFLTPLGADPRAELILPDEPDALNRWCAISSRALSSEKDSGALSGHFRLVQPTLDLALALLDSKSDDIVEKLQTWGAVMTEELVKTQIVLSHQLWLISSALEIIEAVSPTWDDHVVESHGQQKLFDKLRTLLESLAMAAANLPVSDDPLDKSRAAVARYSITYQLANRALVHGSALAEKIEDQYFPESEKEPVDEDEFPIDTSDPNYQNTLIALNLADQHFTIAKKLMETDPLLKDMGEEVAKDLKTQLSETLLTLGNMLEPGPKREAVYERASELGGFEF</sequence>
<keyword evidence="3" id="KW-1185">Reference proteome</keyword>
<evidence type="ECO:0000256" key="1">
    <source>
        <dbReference type="SAM" id="MobiDB-lite"/>
    </source>
</evidence>
<evidence type="ECO:0000313" key="2">
    <source>
        <dbReference type="EMBL" id="KAG0142478.1"/>
    </source>
</evidence>
<feature type="region of interest" description="Disordered" evidence="1">
    <location>
        <begin position="1"/>
        <end position="60"/>
    </location>
</feature>
<protein>
    <submittedName>
        <fullName evidence="2">Uncharacterized protein</fullName>
    </submittedName>
</protein>
<proteinExistence type="predicted"/>
<comment type="caution">
    <text evidence="2">The sequence shown here is derived from an EMBL/GenBank/DDBJ whole genome shotgun (WGS) entry which is preliminary data.</text>
</comment>
<evidence type="ECO:0000313" key="3">
    <source>
        <dbReference type="Proteomes" id="UP000886653"/>
    </source>
</evidence>
<dbReference type="Proteomes" id="UP000886653">
    <property type="component" value="Unassembled WGS sequence"/>
</dbReference>
<dbReference type="OrthoDB" id="2505094at2759"/>
<feature type="compositionally biased region" description="Polar residues" evidence="1">
    <location>
        <begin position="19"/>
        <end position="51"/>
    </location>
</feature>
<accession>A0A9P6T9F8</accession>
<dbReference type="AlphaFoldDB" id="A0A9P6T9F8"/>
<gene>
    <name evidence="2" type="ORF">CROQUDRAFT_662491</name>
</gene>
<name>A0A9P6T9F8_9BASI</name>
<organism evidence="2 3">
    <name type="scientific">Cronartium quercuum f. sp. fusiforme G11</name>
    <dbReference type="NCBI Taxonomy" id="708437"/>
    <lineage>
        <taxon>Eukaryota</taxon>
        <taxon>Fungi</taxon>
        <taxon>Dikarya</taxon>
        <taxon>Basidiomycota</taxon>
        <taxon>Pucciniomycotina</taxon>
        <taxon>Pucciniomycetes</taxon>
        <taxon>Pucciniales</taxon>
        <taxon>Coleosporiaceae</taxon>
        <taxon>Cronartium</taxon>
    </lineage>
</organism>